<comment type="similarity">
    <text evidence="3">Belongs to the tryptophan 2-monooxygenase family.</text>
</comment>
<organism evidence="10 11">
    <name type="scientific">Pelomonas dachongensis</name>
    <dbReference type="NCBI Taxonomy" id="3299029"/>
    <lineage>
        <taxon>Bacteria</taxon>
        <taxon>Pseudomonadati</taxon>
        <taxon>Pseudomonadota</taxon>
        <taxon>Betaproteobacteria</taxon>
        <taxon>Burkholderiales</taxon>
        <taxon>Sphaerotilaceae</taxon>
        <taxon>Roseateles</taxon>
    </lineage>
</organism>
<dbReference type="Proteomes" id="UP001606300">
    <property type="component" value="Unassembled WGS sequence"/>
</dbReference>
<proteinExistence type="inferred from homology"/>
<dbReference type="SUPFAM" id="SSF51905">
    <property type="entry name" value="FAD/NAD(P)-binding domain"/>
    <property type="match status" value="1"/>
</dbReference>
<comment type="cofactor">
    <cofactor evidence="1">
        <name>FAD</name>
        <dbReference type="ChEBI" id="CHEBI:57692"/>
    </cofactor>
</comment>
<dbReference type="Pfam" id="PF01593">
    <property type="entry name" value="Amino_oxidase"/>
    <property type="match status" value="1"/>
</dbReference>
<dbReference type="Gene3D" id="3.50.50.60">
    <property type="entry name" value="FAD/NAD(P)-binding domain"/>
    <property type="match status" value="1"/>
</dbReference>
<dbReference type="EMBL" id="JBIGHY010000004">
    <property type="protein sequence ID" value="MFG6415064.1"/>
    <property type="molecule type" value="Genomic_DNA"/>
</dbReference>
<evidence type="ECO:0000313" key="10">
    <source>
        <dbReference type="EMBL" id="MFG6415064.1"/>
    </source>
</evidence>
<dbReference type="EC" id="1.13.12.3" evidence="4"/>
<dbReference type="SUPFAM" id="SSF54373">
    <property type="entry name" value="FAD-linked reductases, C-terminal domain"/>
    <property type="match status" value="1"/>
</dbReference>
<dbReference type="InterPro" id="IPR001613">
    <property type="entry name" value="Flavin_amine_oxidase"/>
</dbReference>
<evidence type="ECO:0000256" key="1">
    <source>
        <dbReference type="ARBA" id="ARBA00001974"/>
    </source>
</evidence>
<keyword evidence="6" id="KW-0560">Oxidoreductase</keyword>
<evidence type="ECO:0000256" key="7">
    <source>
        <dbReference type="ARBA" id="ARBA00023070"/>
    </source>
</evidence>
<dbReference type="PRINTS" id="PR00757">
    <property type="entry name" value="AMINEOXDASEF"/>
</dbReference>
<evidence type="ECO:0000256" key="5">
    <source>
        <dbReference type="ARBA" id="ARBA00017871"/>
    </source>
</evidence>
<evidence type="ECO:0000256" key="4">
    <source>
        <dbReference type="ARBA" id="ARBA00012535"/>
    </source>
</evidence>
<dbReference type="InterPro" id="IPR002937">
    <property type="entry name" value="Amino_oxidase"/>
</dbReference>
<evidence type="ECO:0000259" key="9">
    <source>
        <dbReference type="Pfam" id="PF01593"/>
    </source>
</evidence>
<dbReference type="InterPro" id="IPR050281">
    <property type="entry name" value="Flavin_monoamine_oxidase"/>
</dbReference>
<evidence type="ECO:0000313" key="11">
    <source>
        <dbReference type="Proteomes" id="UP001606300"/>
    </source>
</evidence>
<comment type="pathway">
    <text evidence="2">Plant hormone metabolism; auxin biosynthesis.</text>
</comment>
<protein>
    <recommendedName>
        <fullName evidence="5">Tryptophan 2-monooxygenase</fullName>
        <ecNumber evidence="4">1.13.12.3</ecNumber>
    </recommendedName>
</protein>
<evidence type="ECO:0000256" key="2">
    <source>
        <dbReference type="ARBA" id="ARBA00004814"/>
    </source>
</evidence>
<dbReference type="InterPro" id="IPR036188">
    <property type="entry name" value="FAD/NAD-bd_sf"/>
</dbReference>
<accession>A0ABW7ENL2</accession>
<dbReference type="PROSITE" id="PS51318">
    <property type="entry name" value="TAT"/>
    <property type="match status" value="1"/>
</dbReference>
<evidence type="ECO:0000256" key="3">
    <source>
        <dbReference type="ARBA" id="ARBA00005833"/>
    </source>
</evidence>
<reference evidence="10 11" key="1">
    <citation type="submission" date="2024-09" db="EMBL/GenBank/DDBJ databases">
        <title>Novel species of the genus Pelomonas and Roseateles isolated from streams.</title>
        <authorList>
            <person name="Lu H."/>
        </authorList>
    </citation>
    <scope>NUCLEOTIDE SEQUENCE [LARGE SCALE GENOMIC DNA]</scope>
    <source>
        <strain evidence="10 11">DC23W</strain>
    </source>
</reference>
<dbReference type="RefSeq" id="WP_394471124.1">
    <property type="nucleotide sequence ID" value="NZ_JBIGHY010000004.1"/>
</dbReference>
<gene>
    <name evidence="10" type="ORF">ACG02S_14280</name>
</gene>
<dbReference type="PANTHER" id="PTHR10742">
    <property type="entry name" value="FLAVIN MONOAMINE OXIDASE"/>
    <property type="match status" value="1"/>
</dbReference>
<comment type="catalytic activity">
    <reaction evidence="8">
        <text>L-tryptophan + O2 = indole-3-acetamide + CO2 + H2O</text>
        <dbReference type="Rhea" id="RHEA:16165"/>
        <dbReference type="ChEBI" id="CHEBI:15377"/>
        <dbReference type="ChEBI" id="CHEBI:15379"/>
        <dbReference type="ChEBI" id="CHEBI:16031"/>
        <dbReference type="ChEBI" id="CHEBI:16526"/>
        <dbReference type="ChEBI" id="CHEBI:57912"/>
        <dbReference type="EC" id="1.13.12.3"/>
    </reaction>
</comment>
<dbReference type="InterPro" id="IPR006311">
    <property type="entry name" value="TAT_signal"/>
</dbReference>
<comment type="caution">
    <text evidence="10">The sequence shown here is derived from an EMBL/GenBank/DDBJ whole genome shotgun (WGS) entry which is preliminary data.</text>
</comment>
<evidence type="ECO:0000256" key="6">
    <source>
        <dbReference type="ARBA" id="ARBA00023002"/>
    </source>
</evidence>
<keyword evidence="11" id="KW-1185">Reference proteome</keyword>
<keyword evidence="7" id="KW-0073">Auxin biosynthesis</keyword>
<dbReference type="PANTHER" id="PTHR10742:SF410">
    <property type="entry name" value="LYSINE-SPECIFIC HISTONE DEMETHYLASE 2"/>
    <property type="match status" value="1"/>
</dbReference>
<evidence type="ECO:0000256" key="8">
    <source>
        <dbReference type="ARBA" id="ARBA00047321"/>
    </source>
</evidence>
<name>A0ABW7ENL2_9BURK</name>
<feature type="domain" description="Amine oxidase" evidence="9">
    <location>
        <begin position="42"/>
        <end position="473"/>
    </location>
</feature>
<sequence length="485" mass="52016">MVEHKLNRRTVLAAGATALAARTGLAGATQAPADVLILGAGIAGLHAARMLQGVGLKVTVLEASGRVGGRCWTETGVPGRPEMGAAEIGFGYGRVRGNAAELGVALVDQQPGGPSALGGGSVAMSVYGQPVVNRPWVDSPLNRLAPAERAMLPQQLYGHYIRANKQPLVELSDWLKPEFAALDRMSLRQYFLAVGASEEALRLFNVNVGARNLDEANALDAIRKIHGYLWEAKAGRQSKVRDGTSALTDAMAASLSRPVLLRRAVHRIEAGPTGTVVHCQNGSVHRARACISTIPLSVMKDIRIDGVRGISIPAHQREAWRQIRYGQLLQVFMEIKKPFWEQDGMSPELWSDGPIERVLRLPSRDGSPGNLVAFINGEATDALDRLPVDQVGDVVTRELARLRPSTAGAVRVTHVHNWTTQPFNRGHVASFAPGGIGRYAALLDRPVGSLYFAGEHCGKVHVGLESACEAAEAAVMRLLEDVDKA</sequence>